<reference evidence="6" key="1">
    <citation type="journal article" date="2020" name="Stud. Mycol.">
        <title>101 Dothideomycetes genomes: a test case for predicting lifestyles and emergence of pathogens.</title>
        <authorList>
            <person name="Haridas S."/>
            <person name="Albert R."/>
            <person name="Binder M."/>
            <person name="Bloem J."/>
            <person name="Labutti K."/>
            <person name="Salamov A."/>
            <person name="Andreopoulos B."/>
            <person name="Baker S."/>
            <person name="Barry K."/>
            <person name="Bills G."/>
            <person name="Bluhm B."/>
            <person name="Cannon C."/>
            <person name="Castanera R."/>
            <person name="Culley D."/>
            <person name="Daum C."/>
            <person name="Ezra D."/>
            <person name="Gonzalez J."/>
            <person name="Henrissat B."/>
            <person name="Kuo A."/>
            <person name="Liang C."/>
            <person name="Lipzen A."/>
            <person name="Lutzoni F."/>
            <person name="Magnuson J."/>
            <person name="Mondo S."/>
            <person name="Nolan M."/>
            <person name="Ohm R."/>
            <person name="Pangilinan J."/>
            <person name="Park H.-J."/>
            <person name="Ramirez L."/>
            <person name="Alfaro M."/>
            <person name="Sun H."/>
            <person name="Tritt A."/>
            <person name="Yoshinaga Y."/>
            <person name="Zwiers L.-H."/>
            <person name="Turgeon B."/>
            <person name="Goodwin S."/>
            <person name="Spatafora J."/>
            <person name="Crous P."/>
            <person name="Grigoriev I."/>
        </authorList>
    </citation>
    <scope>NUCLEOTIDE SEQUENCE</scope>
    <source>
        <strain evidence="6">CBS 110217</strain>
    </source>
</reference>
<evidence type="ECO:0000256" key="4">
    <source>
        <dbReference type="ARBA" id="ARBA00023136"/>
    </source>
</evidence>
<dbReference type="SUPFAM" id="SSF144083">
    <property type="entry name" value="Magnesium transport protein CorA, transmembrane region"/>
    <property type="match status" value="1"/>
</dbReference>
<dbReference type="InterPro" id="IPR045863">
    <property type="entry name" value="CorA_TM1_TM2"/>
</dbReference>
<dbReference type="GO" id="GO:0005886">
    <property type="term" value="C:plasma membrane"/>
    <property type="evidence" value="ECO:0007669"/>
    <property type="project" value="UniProtKB-SubCell"/>
</dbReference>
<gene>
    <name evidence="6" type="ORF">EK21DRAFT_69463</name>
</gene>
<comment type="caution">
    <text evidence="6">The sequence shown here is derived from an EMBL/GenBank/DDBJ whole genome shotgun (WGS) entry which is preliminary data.</text>
</comment>
<organism evidence="6 7">
    <name type="scientific">Setomelanomma holmii</name>
    <dbReference type="NCBI Taxonomy" id="210430"/>
    <lineage>
        <taxon>Eukaryota</taxon>
        <taxon>Fungi</taxon>
        <taxon>Dikarya</taxon>
        <taxon>Ascomycota</taxon>
        <taxon>Pezizomycotina</taxon>
        <taxon>Dothideomycetes</taxon>
        <taxon>Pleosporomycetidae</taxon>
        <taxon>Pleosporales</taxon>
        <taxon>Pleosporineae</taxon>
        <taxon>Phaeosphaeriaceae</taxon>
        <taxon>Setomelanomma</taxon>
    </lineage>
</organism>
<feature type="transmembrane region" description="Helical" evidence="5">
    <location>
        <begin position="413"/>
        <end position="434"/>
    </location>
</feature>
<dbReference type="Gene3D" id="1.20.58.340">
    <property type="entry name" value="Magnesium transport protein CorA, transmembrane region"/>
    <property type="match status" value="1"/>
</dbReference>
<keyword evidence="7" id="KW-1185">Reference proteome</keyword>
<keyword evidence="4 5" id="KW-0472">Membrane</keyword>
<evidence type="ECO:0000256" key="1">
    <source>
        <dbReference type="ARBA" id="ARBA00004651"/>
    </source>
</evidence>
<evidence type="ECO:0000256" key="2">
    <source>
        <dbReference type="ARBA" id="ARBA00022692"/>
    </source>
</evidence>
<dbReference type="Proteomes" id="UP000799777">
    <property type="component" value="Unassembled WGS sequence"/>
</dbReference>
<protein>
    <submittedName>
        <fullName evidence="6">Uncharacterized protein</fullName>
    </submittedName>
</protein>
<comment type="subcellular location">
    <subcellularLocation>
        <location evidence="1">Cell membrane</location>
        <topology evidence="1">Multi-pass membrane protein</topology>
    </subcellularLocation>
</comment>
<dbReference type="GO" id="GO:0050897">
    <property type="term" value="F:cobalt ion binding"/>
    <property type="evidence" value="ECO:0007669"/>
    <property type="project" value="TreeGrafter"/>
</dbReference>
<dbReference type="GO" id="GO:0015095">
    <property type="term" value="F:magnesium ion transmembrane transporter activity"/>
    <property type="evidence" value="ECO:0007669"/>
    <property type="project" value="TreeGrafter"/>
</dbReference>
<dbReference type="GO" id="GO:0000287">
    <property type="term" value="F:magnesium ion binding"/>
    <property type="evidence" value="ECO:0007669"/>
    <property type="project" value="TreeGrafter"/>
</dbReference>
<evidence type="ECO:0000256" key="3">
    <source>
        <dbReference type="ARBA" id="ARBA00022989"/>
    </source>
</evidence>
<dbReference type="PANTHER" id="PTHR46494">
    <property type="entry name" value="CORA FAMILY METAL ION TRANSPORTER (EUROFUNG)"/>
    <property type="match status" value="1"/>
</dbReference>
<dbReference type="PANTHER" id="PTHR46494:SF1">
    <property type="entry name" value="CORA FAMILY METAL ION TRANSPORTER (EUROFUNG)"/>
    <property type="match status" value="1"/>
</dbReference>
<keyword evidence="3 5" id="KW-1133">Transmembrane helix</keyword>
<name>A0A9P4LKT9_9PLEO</name>
<evidence type="ECO:0000313" key="7">
    <source>
        <dbReference type="Proteomes" id="UP000799777"/>
    </source>
</evidence>
<evidence type="ECO:0000313" key="6">
    <source>
        <dbReference type="EMBL" id="KAF2028560.1"/>
    </source>
</evidence>
<keyword evidence="2 5" id="KW-0812">Transmembrane</keyword>
<dbReference type="EMBL" id="ML978211">
    <property type="protein sequence ID" value="KAF2028560.1"/>
    <property type="molecule type" value="Genomic_DNA"/>
</dbReference>
<dbReference type="AlphaFoldDB" id="A0A9P4LKT9"/>
<dbReference type="OrthoDB" id="1046782at2759"/>
<evidence type="ECO:0000256" key="5">
    <source>
        <dbReference type="SAM" id="Phobius"/>
    </source>
</evidence>
<accession>A0A9P4LKT9</accession>
<dbReference type="GO" id="GO:0015087">
    <property type="term" value="F:cobalt ion transmembrane transporter activity"/>
    <property type="evidence" value="ECO:0007669"/>
    <property type="project" value="TreeGrafter"/>
</dbReference>
<feature type="transmembrane region" description="Helical" evidence="5">
    <location>
        <begin position="374"/>
        <end position="393"/>
    </location>
</feature>
<proteinExistence type="predicted"/>
<sequence length="487" mass="54553">MVSFRDLAADQQPLQSFRSRFANPKVDTQGTSDYALPSIAELATQNESTIRVLFAPPDVPHECNIDGMCELFKKFRIPSAFIAEGLQGVSQSFSVQKGAEATYVWFHFLCKDVALSDGRIVPHPVSRDGQDSTPGDIMPAPNESQANFSWLKPGFVLRVLNGPQTSSPSLPSRTTTSSSSSTLIATSVQLELELFCFGAPTSTRDRFQKLIDMASCEDILDDPYILLEIVLHEMYKVLDRTGWIVADIFGEIEKHTLDMAGTPGKTTKPKQRLDFAGLHNLAKHTTYLRENCESGLATLEGLRDHHKSVTADPPSPAQAYTKRSLKYQKTLFQSTQRRLASLDTRIANIIQLSFHIVTQGDSRLMQSENQSMKTIAVTTLVFMPLGTIAGIFGTQFMKLDDSSAHHITVSQDFWLLWLIAAPLTLVVIIVWRVWYADAKRRFTDDISSETERYLGWKTLRRTLKEWKDGRKEQQGLVTRDVSSDAKV</sequence>